<protein>
    <submittedName>
        <fullName evidence="2">YibL family ribosome-associated protein</fullName>
    </submittedName>
</protein>
<dbReference type="InterPro" id="IPR021230">
    <property type="entry name" value="DUF2810"/>
</dbReference>
<gene>
    <name evidence="2" type="ORF">NNL22_12020</name>
</gene>
<accession>A0A9E8KMU0</accession>
<sequence>MNLKQELQQLNNKLDKTRRKFVAAEKRFDQEVIAQSRLEIAALTKQIESMKGAQANQVSGKGAKIKAMAFSRPLTKKEQADMGKLKKSVRGIVVVHPLTALGREIGVDEVTGFAPKPF</sequence>
<feature type="coiled-coil region" evidence="1">
    <location>
        <begin position="7"/>
        <end position="53"/>
    </location>
</feature>
<name>A0A9E8KMU0_9ALTE</name>
<proteinExistence type="predicted"/>
<dbReference type="Proteomes" id="UP001164472">
    <property type="component" value="Chromosome"/>
</dbReference>
<evidence type="ECO:0000313" key="2">
    <source>
        <dbReference type="EMBL" id="UZW73763.1"/>
    </source>
</evidence>
<dbReference type="Gene3D" id="3.30.1370.150">
    <property type="entry name" value="Uncharacterised protein PF10928, DUF2810"/>
    <property type="match status" value="1"/>
</dbReference>
<dbReference type="Pfam" id="PF10928">
    <property type="entry name" value="DUF2810"/>
    <property type="match status" value="1"/>
</dbReference>
<keyword evidence="3" id="KW-1185">Reference proteome</keyword>
<dbReference type="EMBL" id="CP101527">
    <property type="protein sequence ID" value="UZW73763.1"/>
    <property type="molecule type" value="Genomic_DNA"/>
</dbReference>
<evidence type="ECO:0000256" key="1">
    <source>
        <dbReference type="SAM" id="Coils"/>
    </source>
</evidence>
<reference evidence="2" key="1">
    <citation type="submission" date="2022-07" db="EMBL/GenBank/DDBJ databases">
        <title>Alkalimarinus sp. nov., isolated from gut of a Alitta virens.</title>
        <authorList>
            <person name="Yang A.I."/>
            <person name="Shin N.-R."/>
        </authorList>
    </citation>
    <scope>NUCLEOTIDE SEQUENCE</scope>
    <source>
        <strain evidence="2">FA028</strain>
    </source>
</reference>
<dbReference type="KEGG" id="asem:NNL22_12020"/>
<dbReference type="AlphaFoldDB" id="A0A9E8KMU0"/>
<keyword evidence="1" id="KW-0175">Coiled coil</keyword>
<evidence type="ECO:0000313" key="3">
    <source>
        <dbReference type="Proteomes" id="UP001164472"/>
    </source>
</evidence>
<dbReference type="NCBIfam" id="NF008244">
    <property type="entry name" value="PRK11020.1"/>
    <property type="match status" value="1"/>
</dbReference>
<dbReference type="RefSeq" id="WP_251809904.1">
    <property type="nucleotide sequence ID" value="NZ_CP101527.1"/>
</dbReference>
<organism evidence="2 3">
    <name type="scientific">Alkalimarinus sediminis</name>
    <dbReference type="NCBI Taxonomy" id="1632866"/>
    <lineage>
        <taxon>Bacteria</taxon>
        <taxon>Pseudomonadati</taxon>
        <taxon>Pseudomonadota</taxon>
        <taxon>Gammaproteobacteria</taxon>
        <taxon>Alteromonadales</taxon>
        <taxon>Alteromonadaceae</taxon>
        <taxon>Alkalimarinus</taxon>
    </lineage>
</organism>